<protein>
    <submittedName>
        <fullName evidence="2">Uncharacterized protein</fullName>
    </submittedName>
</protein>
<accession>A0A6H5HY99</accession>
<reference evidence="2 3" key="1">
    <citation type="submission" date="2020-02" db="EMBL/GenBank/DDBJ databases">
        <authorList>
            <person name="Ferguson B K."/>
        </authorList>
    </citation>
    <scope>NUCLEOTIDE SEQUENCE [LARGE SCALE GENOMIC DNA]</scope>
</reference>
<keyword evidence="3" id="KW-1185">Reference proteome</keyword>
<name>A0A6H5HY99_9HYME</name>
<organism evidence="2 3">
    <name type="scientific">Trichogramma brassicae</name>
    <dbReference type="NCBI Taxonomy" id="86971"/>
    <lineage>
        <taxon>Eukaryota</taxon>
        <taxon>Metazoa</taxon>
        <taxon>Ecdysozoa</taxon>
        <taxon>Arthropoda</taxon>
        <taxon>Hexapoda</taxon>
        <taxon>Insecta</taxon>
        <taxon>Pterygota</taxon>
        <taxon>Neoptera</taxon>
        <taxon>Endopterygota</taxon>
        <taxon>Hymenoptera</taxon>
        <taxon>Apocrita</taxon>
        <taxon>Proctotrupomorpha</taxon>
        <taxon>Chalcidoidea</taxon>
        <taxon>Trichogrammatidae</taxon>
        <taxon>Trichogramma</taxon>
    </lineage>
</organism>
<dbReference type="EMBL" id="CADCXV010000446">
    <property type="protein sequence ID" value="CAB0030219.1"/>
    <property type="molecule type" value="Genomic_DNA"/>
</dbReference>
<evidence type="ECO:0000313" key="2">
    <source>
        <dbReference type="EMBL" id="CAB0030219.1"/>
    </source>
</evidence>
<proteinExistence type="predicted"/>
<sequence length="231" mass="26469">MFKSADESGASLHGEGDKHLADRINQIKIESLKRLRKKVDFDVTEERVNLLRLMDPLISDWKGQYPNLRDIFRPKEIDQLLSDTVNYRDRDENKFEFFCFVANSGYVDAAPEPVVLPRTTAVHHAARRRLRWVRTQTVPDLLPLRGPRLSRRVEIESDARPAGLRRGRRGTGLRAATSRRPGHHAVIHLDGIVRVHDEIRRELVERRGIREQVKGDNGEFGSVASRLGSSE</sequence>
<evidence type="ECO:0000313" key="3">
    <source>
        <dbReference type="Proteomes" id="UP000479190"/>
    </source>
</evidence>
<gene>
    <name evidence="2" type="ORF">TBRA_LOCUS2226</name>
</gene>
<feature type="region of interest" description="Disordered" evidence="1">
    <location>
        <begin position="160"/>
        <end position="179"/>
    </location>
</feature>
<dbReference type="Proteomes" id="UP000479190">
    <property type="component" value="Unassembled WGS sequence"/>
</dbReference>
<dbReference type="AlphaFoldDB" id="A0A6H5HY99"/>
<evidence type="ECO:0000256" key="1">
    <source>
        <dbReference type="SAM" id="MobiDB-lite"/>
    </source>
</evidence>